<feature type="region of interest" description="Disordered" evidence="1">
    <location>
        <begin position="339"/>
        <end position="436"/>
    </location>
</feature>
<keyword evidence="3" id="KW-0378">Hydrolase</keyword>
<comment type="caution">
    <text evidence="3">The sequence shown here is derived from an EMBL/GenBank/DDBJ whole genome shotgun (WGS) entry which is preliminary data.</text>
</comment>
<dbReference type="PROSITE" id="PS51207">
    <property type="entry name" value="PXA"/>
    <property type="match status" value="1"/>
</dbReference>
<dbReference type="GO" id="GO:0004402">
    <property type="term" value="F:histone acetyltransferase activity"/>
    <property type="evidence" value="ECO:0007669"/>
    <property type="project" value="TreeGrafter"/>
</dbReference>
<feature type="domain" description="PXA" evidence="2">
    <location>
        <begin position="1"/>
        <end position="115"/>
    </location>
</feature>
<gene>
    <name evidence="3" type="ORF">RFI_23631</name>
</gene>
<feature type="compositionally biased region" description="Basic and acidic residues" evidence="1">
    <location>
        <begin position="183"/>
        <end position="199"/>
    </location>
</feature>
<keyword evidence="3" id="KW-0067">ATP-binding</keyword>
<reference evidence="3 4" key="1">
    <citation type="journal article" date="2013" name="Curr. Biol.">
        <title>The Genome of the Foraminiferan Reticulomyxa filosa.</title>
        <authorList>
            <person name="Glockner G."/>
            <person name="Hulsmann N."/>
            <person name="Schleicher M."/>
            <person name="Noegel A.A."/>
            <person name="Eichinger L."/>
            <person name="Gallinger C."/>
            <person name="Pawlowski J."/>
            <person name="Sierra R."/>
            <person name="Euteneuer U."/>
            <person name="Pillet L."/>
            <person name="Moustafa A."/>
            <person name="Platzer M."/>
            <person name="Groth M."/>
            <person name="Szafranski K."/>
            <person name="Schliwa M."/>
        </authorList>
    </citation>
    <scope>NUCLEOTIDE SEQUENCE [LARGE SCALE GENOMIC DNA]</scope>
</reference>
<name>X6MJV3_RETFI</name>
<feature type="region of interest" description="Disordered" evidence="1">
    <location>
        <begin position="126"/>
        <end position="212"/>
    </location>
</feature>
<feature type="compositionally biased region" description="Basic and acidic residues" evidence="1">
    <location>
        <begin position="126"/>
        <end position="138"/>
    </location>
</feature>
<proteinExistence type="predicted"/>
<dbReference type="EMBL" id="ASPP01020414">
    <property type="protein sequence ID" value="ETO13737.1"/>
    <property type="molecule type" value="Genomic_DNA"/>
</dbReference>
<evidence type="ECO:0000313" key="4">
    <source>
        <dbReference type="Proteomes" id="UP000023152"/>
    </source>
</evidence>
<feature type="compositionally biased region" description="Polar residues" evidence="1">
    <location>
        <begin position="200"/>
        <end position="209"/>
    </location>
</feature>
<feature type="compositionally biased region" description="Low complexity" evidence="1">
    <location>
        <begin position="384"/>
        <end position="436"/>
    </location>
</feature>
<protein>
    <submittedName>
        <fullName evidence="3">DEAD-box RNA helicase</fullName>
    </submittedName>
</protein>
<keyword evidence="4" id="KW-1185">Reference proteome</keyword>
<dbReference type="InterPro" id="IPR003114">
    <property type="entry name" value="Phox_assoc"/>
</dbReference>
<evidence type="ECO:0000259" key="2">
    <source>
        <dbReference type="PROSITE" id="PS51207"/>
    </source>
</evidence>
<dbReference type="GO" id="GO:0004386">
    <property type="term" value="F:helicase activity"/>
    <property type="evidence" value="ECO:0007669"/>
    <property type="project" value="UniProtKB-KW"/>
</dbReference>
<sequence>MCVYLTICGFEISEKNVQFLLHTICYFIDTEIAKQLDESYQFHDACKSEKNQIAFLREWSDGLLEEILEDRNYQCHMLRFLCRDILCNCVVNPNVGFLEPYYINCGIIGALKPLITKALATTNNEESAKNAAKEKKEAASAVPPMAFDDNSNNNNNNNNNNMAATSLASASNPLSPAQTSKVGNDEKEEGPAHEEKELVSRTSPHSLPATSPMKADVFDKEVIKFYKWLKFFLHVHDKQQLRIFLRWMFVRQSHYNMIPMSHTNNNNNNNNQHHDEQKKDKNKSKSKNIKKRDGRKRRKSVDEQILIHYSGVNFTKIIPSLKLRYGTFTQQFDFHQTKRVPDQLKEEDQEDQEDAQVSTTTHRSNIAKINPKKLWEKWSRKTHSASTTMTATATANTNPSANTNTTATTAAAAPTTTTNNNNNNNNSNNASCNNGD</sequence>
<keyword evidence="3" id="KW-0547">Nucleotide-binding</keyword>
<dbReference type="Pfam" id="PF02194">
    <property type="entry name" value="PXA"/>
    <property type="match status" value="1"/>
</dbReference>
<organism evidence="3 4">
    <name type="scientific">Reticulomyxa filosa</name>
    <dbReference type="NCBI Taxonomy" id="46433"/>
    <lineage>
        <taxon>Eukaryota</taxon>
        <taxon>Sar</taxon>
        <taxon>Rhizaria</taxon>
        <taxon>Retaria</taxon>
        <taxon>Foraminifera</taxon>
        <taxon>Monothalamids</taxon>
        <taxon>Reticulomyxidae</taxon>
        <taxon>Reticulomyxa</taxon>
    </lineage>
</organism>
<accession>X6MJV3</accession>
<dbReference type="PANTHER" id="PTHR20916">
    <property type="entry name" value="CYSTEINE AND GLYCINE-RICH PROTEIN 2 BINDING PROTEIN"/>
    <property type="match status" value="1"/>
</dbReference>
<evidence type="ECO:0000256" key="1">
    <source>
        <dbReference type="SAM" id="MobiDB-lite"/>
    </source>
</evidence>
<dbReference type="Proteomes" id="UP000023152">
    <property type="component" value="Unassembled WGS sequence"/>
</dbReference>
<evidence type="ECO:0000313" key="3">
    <source>
        <dbReference type="EMBL" id="ETO13737.1"/>
    </source>
</evidence>
<dbReference type="PANTHER" id="PTHR20916:SF26">
    <property type="entry name" value="CYSTEINE-RICH PROTEIN 2-BINDING PROTEIN"/>
    <property type="match status" value="1"/>
</dbReference>
<keyword evidence="3" id="KW-0347">Helicase</keyword>
<feature type="region of interest" description="Disordered" evidence="1">
    <location>
        <begin position="260"/>
        <end position="300"/>
    </location>
</feature>
<feature type="compositionally biased region" description="Basic residues" evidence="1">
    <location>
        <begin position="280"/>
        <end position="299"/>
    </location>
</feature>
<feature type="compositionally biased region" description="Low complexity" evidence="1">
    <location>
        <begin position="150"/>
        <end position="177"/>
    </location>
</feature>
<dbReference type="AlphaFoldDB" id="X6MJV3"/>